<proteinExistence type="predicted"/>
<dbReference type="EMBL" id="JAKROA010000005">
    <property type="protein sequence ID" value="KAL5107100.1"/>
    <property type="molecule type" value="Genomic_DNA"/>
</dbReference>
<organism evidence="1 2">
    <name type="scientific">Taenia crassiceps</name>
    <dbReference type="NCBI Taxonomy" id="6207"/>
    <lineage>
        <taxon>Eukaryota</taxon>
        <taxon>Metazoa</taxon>
        <taxon>Spiralia</taxon>
        <taxon>Lophotrochozoa</taxon>
        <taxon>Platyhelminthes</taxon>
        <taxon>Cestoda</taxon>
        <taxon>Eucestoda</taxon>
        <taxon>Cyclophyllidea</taxon>
        <taxon>Taeniidae</taxon>
        <taxon>Taenia</taxon>
    </lineage>
</organism>
<evidence type="ECO:0000313" key="2">
    <source>
        <dbReference type="Proteomes" id="UP001651158"/>
    </source>
</evidence>
<protein>
    <submittedName>
        <fullName evidence="1">Uncharacterized protein</fullName>
    </submittedName>
</protein>
<evidence type="ECO:0000313" key="1">
    <source>
        <dbReference type="EMBL" id="KAL5107100.1"/>
    </source>
</evidence>
<name>A0ABR4QC04_9CEST</name>
<reference evidence="1 2" key="1">
    <citation type="journal article" date="2022" name="Front. Cell. Infect. Microbiol.">
        <title>The Genomes of Two Strains of Taenia crassiceps the Animal Model for the Study of Human Cysticercosis.</title>
        <authorList>
            <person name="Bobes R.J."/>
            <person name="Estrada K."/>
            <person name="Rios-Valencia D.G."/>
            <person name="Calderon-Gallegos A."/>
            <person name="de la Torre P."/>
            <person name="Carrero J.C."/>
            <person name="Sanchez-Flores A."/>
            <person name="Laclette J.P."/>
        </authorList>
    </citation>
    <scope>NUCLEOTIDE SEQUENCE [LARGE SCALE GENOMIC DNA]</scope>
    <source>
        <strain evidence="1">WFUcys</strain>
    </source>
</reference>
<accession>A0ABR4QC04</accession>
<comment type="caution">
    <text evidence="1">The sequence shown here is derived from an EMBL/GenBank/DDBJ whole genome shotgun (WGS) entry which is preliminary data.</text>
</comment>
<gene>
    <name evidence="1" type="ORF">TcWFU_008995</name>
</gene>
<keyword evidence="2" id="KW-1185">Reference proteome</keyword>
<dbReference type="Proteomes" id="UP001651158">
    <property type="component" value="Unassembled WGS sequence"/>
</dbReference>
<sequence>MLVTTDEENAVSPILFATALQKTCRLWKGSCPIIQTTKPPNERTNEEAQLVIATVNCCTDLTER</sequence>